<dbReference type="InParanoid" id="A0A084QY06"/>
<evidence type="ECO:0000313" key="3">
    <source>
        <dbReference type="EMBL" id="KFA68841.1"/>
    </source>
</evidence>
<evidence type="ECO:0000259" key="2">
    <source>
        <dbReference type="Pfam" id="PF06985"/>
    </source>
</evidence>
<dbReference type="OMA" id="MGWWFDG"/>
<accession>A0A084QY06</accession>
<dbReference type="InterPro" id="IPR010730">
    <property type="entry name" value="HET"/>
</dbReference>
<dbReference type="HOGENOM" id="CLU_003953_0_0_1"/>
<evidence type="ECO:0000313" key="4">
    <source>
        <dbReference type="Proteomes" id="UP000028524"/>
    </source>
</evidence>
<protein>
    <recommendedName>
        <fullName evidence="2">Heterokaryon incompatibility domain-containing protein</fullName>
    </recommendedName>
</protein>
<dbReference type="OrthoDB" id="2975793at2759"/>
<dbReference type="STRING" id="1283841.A0A084QY06"/>
<dbReference type="Proteomes" id="UP000028524">
    <property type="component" value="Unassembled WGS sequence"/>
</dbReference>
<keyword evidence="4" id="KW-1185">Reference proteome</keyword>
<feature type="compositionally biased region" description="Basic and acidic residues" evidence="1">
    <location>
        <begin position="1"/>
        <end position="14"/>
    </location>
</feature>
<dbReference type="PANTHER" id="PTHR33112:SF16">
    <property type="entry name" value="HETEROKARYON INCOMPATIBILITY DOMAIN-CONTAINING PROTEIN"/>
    <property type="match status" value="1"/>
</dbReference>
<feature type="domain" description="Heterokaryon incompatibility" evidence="2">
    <location>
        <begin position="103"/>
        <end position="243"/>
    </location>
</feature>
<reference evidence="3 4" key="1">
    <citation type="journal article" date="2014" name="BMC Genomics">
        <title>Comparative genome sequencing reveals chemotype-specific gene clusters in the toxigenic black mold Stachybotrys.</title>
        <authorList>
            <person name="Semeiks J."/>
            <person name="Borek D."/>
            <person name="Otwinowski Z."/>
            <person name="Grishin N.V."/>
        </authorList>
    </citation>
    <scope>NUCLEOTIDE SEQUENCE [LARGE SCALE GENOMIC DNA]</scope>
    <source>
        <strain evidence="3 4">IBT 40285</strain>
    </source>
</reference>
<feature type="compositionally biased region" description="Polar residues" evidence="1">
    <location>
        <begin position="36"/>
        <end position="48"/>
    </location>
</feature>
<proteinExistence type="predicted"/>
<dbReference type="Pfam" id="PF06985">
    <property type="entry name" value="HET"/>
    <property type="match status" value="1"/>
</dbReference>
<dbReference type="EMBL" id="KL659708">
    <property type="protein sequence ID" value="KFA68841.1"/>
    <property type="molecule type" value="Genomic_DNA"/>
</dbReference>
<name>A0A084QY06_STAC4</name>
<gene>
    <name evidence="3" type="ORF">S40285_01139</name>
</gene>
<organism evidence="3 4">
    <name type="scientific">Stachybotrys chlorohalonatus (strain IBT 40285)</name>
    <dbReference type="NCBI Taxonomy" id="1283841"/>
    <lineage>
        <taxon>Eukaryota</taxon>
        <taxon>Fungi</taxon>
        <taxon>Dikarya</taxon>
        <taxon>Ascomycota</taxon>
        <taxon>Pezizomycotina</taxon>
        <taxon>Sordariomycetes</taxon>
        <taxon>Hypocreomycetidae</taxon>
        <taxon>Hypocreales</taxon>
        <taxon>Stachybotryaceae</taxon>
        <taxon>Stachybotrys</taxon>
    </lineage>
</organism>
<dbReference type="AlphaFoldDB" id="A0A084QY06"/>
<feature type="region of interest" description="Disordered" evidence="1">
    <location>
        <begin position="1"/>
        <end position="48"/>
    </location>
</feature>
<evidence type="ECO:0000256" key="1">
    <source>
        <dbReference type="SAM" id="MobiDB-lite"/>
    </source>
</evidence>
<dbReference type="PANTHER" id="PTHR33112">
    <property type="entry name" value="DOMAIN PROTEIN, PUTATIVE-RELATED"/>
    <property type="match status" value="1"/>
</dbReference>
<sequence>MPEPGYSRDRDGAPSKRNSITDRLLGSFNQGRKDTTSSVQRRGSSVNKQSPVLRIREWLDKCNGEHDHHCSGGTEDDIATWRPLWLIDSVERKLVRAKPTDRYLALSYVWGGGSRRNAPEVPVQLLKSNLDAFQQQGLPEADLPQTILDAMWLSKKLGLRHLWVDKLCIVQDDEQEMDNHVRHMAYVFSNAYLTVVAAHGDVHTGLLPLNPRRATRPGRSSARDHNDLLLGSKWNTRAWTLQEILYSRRAIFFFEEAITWECHCELWQGNPTSMLKAIRGNRHVCTNPLSSSVFGFQHAPWPDMDDYARIASDYSARRVTLVDDSLRAFTGITQVLSRVFPGGFIYGMPIMFLDIALLWRPSASLRRRAVPRPPFLPSWSWMGWWFDGVPVDLTLWKAAADYVEDTKVAKRGQASKRFQPSHPFKIRPTITWNLTDRVASVPVANTGFQFRELRSRKSSSAALPPGWLKAGSHFKHDSDDSTVFKYPIPVEDPPEADEYEPPLGEMAYPGPFLSFKTTAGFFEVDFALTLSPKDRLNPPIAVGNIWSRSNKWIGEFRAHDGWLGVQTSNYDGEEKLEFVAISTATERRGSHVFNVERFEENMDEDEMVDIVNVLWVERIGGVAYRRGLGHILQRAWDSQSTTDADILLG</sequence>